<dbReference type="PANTHER" id="PTHR33193">
    <property type="entry name" value="DOMAIN PROTEIN, PUTATIVE (DUF3511)-RELATED"/>
    <property type="match status" value="1"/>
</dbReference>
<dbReference type="OMA" id="WIKIQCS"/>
<keyword evidence="3" id="KW-1185">Reference proteome</keyword>
<protein>
    <recommendedName>
        <fullName evidence="4">DUF3511 domain-containing protein</fullName>
    </recommendedName>
</protein>
<feature type="compositionally biased region" description="Low complexity" evidence="1">
    <location>
        <begin position="56"/>
        <end position="66"/>
    </location>
</feature>
<name>A0A0J8CQI6_BETVV</name>
<proteinExistence type="predicted"/>
<dbReference type="Pfam" id="PF12023">
    <property type="entry name" value="DUF3511"/>
    <property type="match status" value="1"/>
</dbReference>
<dbReference type="PANTHER" id="PTHR33193:SF13">
    <property type="entry name" value="EXPRESSED PROTEIN"/>
    <property type="match status" value="1"/>
</dbReference>
<evidence type="ECO:0000313" key="3">
    <source>
        <dbReference type="Proteomes" id="UP000035740"/>
    </source>
</evidence>
<feature type="region of interest" description="Disordered" evidence="1">
    <location>
        <begin position="37"/>
        <end position="66"/>
    </location>
</feature>
<reference evidence="2 3" key="1">
    <citation type="journal article" date="2014" name="Nature">
        <title>The genome of the recently domesticated crop plant sugar beet (Beta vulgaris).</title>
        <authorList>
            <person name="Dohm J.C."/>
            <person name="Minoche A.E."/>
            <person name="Holtgrawe D."/>
            <person name="Capella-Gutierrez S."/>
            <person name="Zakrzewski F."/>
            <person name="Tafer H."/>
            <person name="Rupp O."/>
            <person name="Sorensen T.R."/>
            <person name="Stracke R."/>
            <person name="Reinhardt R."/>
            <person name="Goesmann A."/>
            <person name="Kraft T."/>
            <person name="Schulz B."/>
            <person name="Stadler P.F."/>
            <person name="Schmidt T."/>
            <person name="Gabaldon T."/>
            <person name="Lehrach H."/>
            <person name="Weisshaar B."/>
            <person name="Himmelbauer H."/>
        </authorList>
    </citation>
    <scope>NUCLEOTIDE SEQUENCE [LARGE SCALE GENOMIC DNA]</scope>
    <source>
        <tissue evidence="2">Taproot</tissue>
    </source>
</reference>
<accession>A0A0J8CQI6</accession>
<dbReference type="Proteomes" id="UP000035740">
    <property type="component" value="Chromosome 4"/>
</dbReference>
<gene>
    <name evidence="2" type="ORF">BVRB_4g076380</name>
</gene>
<dbReference type="Gramene" id="KMT14283">
    <property type="protein sequence ID" value="KMT14283"/>
    <property type="gene ID" value="BVRB_4g076380"/>
</dbReference>
<dbReference type="EMBL" id="KQ090068">
    <property type="protein sequence ID" value="KMT14283.1"/>
    <property type="molecule type" value="Genomic_DNA"/>
</dbReference>
<evidence type="ECO:0000256" key="1">
    <source>
        <dbReference type="SAM" id="MobiDB-lite"/>
    </source>
</evidence>
<dbReference type="InterPro" id="IPR021899">
    <property type="entry name" value="DUF3511"/>
</dbReference>
<evidence type="ECO:0000313" key="2">
    <source>
        <dbReference type="EMBL" id="KMT14283.1"/>
    </source>
</evidence>
<sequence>MDNFRSPYNHSYGYEGDRRVEFNGIDRYTAVDQMYVARSRGPTPPKRNKHRTVRKSSSSSTSTSTSASLVFSVKAWYNSPEQKRKRRMAKYKIYSMEGKVKSSFKKSYRWFKKKCFHLVHGYY</sequence>
<dbReference type="AlphaFoldDB" id="A0A0J8CQI6"/>
<organism evidence="2 3">
    <name type="scientific">Beta vulgaris subsp. vulgaris</name>
    <name type="common">Beet</name>
    <dbReference type="NCBI Taxonomy" id="3555"/>
    <lineage>
        <taxon>Eukaryota</taxon>
        <taxon>Viridiplantae</taxon>
        <taxon>Streptophyta</taxon>
        <taxon>Embryophyta</taxon>
        <taxon>Tracheophyta</taxon>
        <taxon>Spermatophyta</taxon>
        <taxon>Magnoliopsida</taxon>
        <taxon>eudicotyledons</taxon>
        <taxon>Gunneridae</taxon>
        <taxon>Pentapetalae</taxon>
        <taxon>Caryophyllales</taxon>
        <taxon>Chenopodiaceae</taxon>
        <taxon>Betoideae</taxon>
        <taxon>Beta</taxon>
    </lineage>
</organism>
<evidence type="ECO:0008006" key="4">
    <source>
        <dbReference type="Google" id="ProtNLM"/>
    </source>
</evidence>
<dbReference type="OrthoDB" id="660385at2759"/>